<proteinExistence type="predicted"/>
<name>A0A2V1DPS6_9PLEO</name>
<evidence type="ECO:0000313" key="2">
    <source>
        <dbReference type="Proteomes" id="UP000244855"/>
    </source>
</evidence>
<dbReference type="EMBL" id="KZ805395">
    <property type="protein sequence ID" value="PVH99289.1"/>
    <property type="molecule type" value="Genomic_DNA"/>
</dbReference>
<protein>
    <recommendedName>
        <fullName evidence="3">F-box domain-containing protein</fullName>
    </recommendedName>
</protein>
<reference evidence="1 2" key="1">
    <citation type="journal article" date="2018" name="Sci. Rep.">
        <title>Comparative genomics provides insights into the lifestyle and reveals functional heterogeneity of dark septate endophytic fungi.</title>
        <authorList>
            <person name="Knapp D.G."/>
            <person name="Nemeth J.B."/>
            <person name="Barry K."/>
            <person name="Hainaut M."/>
            <person name="Henrissat B."/>
            <person name="Johnson J."/>
            <person name="Kuo A."/>
            <person name="Lim J.H.P."/>
            <person name="Lipzen A."/>
            <person name="Nolan M."/>
            <person name="Ohm R.A."/>
            <person name="Tamas L."/>
            <person name="Grigoriev I.V."/>
            <person name="Spatafora J.W."/>
            <person name="Nagy L.G."/>
            <person name="Kovacs G.M."/>
        </authorList>
    </citation>
    <scope>NUCLEOTIDE SEQUENCE [LARGE SCALE GENOMIC DNA]</scope>
    <source>
        <strain evidence="1 2">DSE2036</strain>
    </source>
</reference>
<dbReference type="OrthoDB" id="3800181at2759"/>
<accession>A0A2V1DPS6</accession>
<dbReference type="AlphaFoldDB" id="A0A2V1DPS6"/>
<evidence type="ECO:0008006" key="3">
    <source>
        <dbReference type="Google" id="ProtNLM"/>
    </source>
</evidence>
<keyword evidence="2" id="KW-1185">Reference proteome</keyword>
<evidence type="ECO:0000313" key="1">
    <source>
        <dbReference type="EMBL" id="PVH99289.1"/>
    </source>
</evidence>
<gene>
    <name evidence="1" type="ORF">DM02DRAFT_729304</name>
</gene>
<sequence length="248" mass="28603">METNPVITPFLHLPTEIRLNIYGFCGNPLNYPFSQFEGLYLSCRQIHNEMDEECRKILQGQLAPVEAFDLSGTNLSFKDLRNPVVNIYLIKEEGEQAALDFNDNLLDESVEFIESLPPLHLESVTIKYHGVPFSKLTYFCVEVMHGLDCALQTNPLLSIKKIIIGFDQTENIRLDYFFDETVRLVEYKDGCVFEWLPRYRAHLDPVMVVLKGAFLSKRVEKEQRVTICKRLGRNIPEWGVQACSGIMY</sequence>
<organism evidence="1 2">
    <name type="scientific">Periconia macrospinosa</name>
    <dbReference type="NCBI Taxonomy" id="97972"/>
    <lineage>
        <taxon>Eukaryota</taxon>
        <taxon>Fungi</taxon>
        <taxon>Dikarya</taxon>
        <taxon>Ascomycota</taxon>
        <taxon>Pezizomycotina</taxon>
        <taxon>Dothideomycetes</taxon>
        <taxon>Pleosporomycetidae</taxon>
        <taxon>Pleosporales</taxon>
        <taxon>Massarineae</taxon>
        <taxon>Periconiaceae</taxon>
        <taxon>Periconia</taxon>
    </lineage>
</organism>
<dbReference type="Proteomes" id="UP000244855">
    <property type="component" value="Unassembled WGS sequence"/>
</dbReference>